<accession>A0A8J6PRM4</accession>
<name>A0A8J6PRM4_9HYPH</name>
<sequence>MGEMLRLRAADGHELGCYRAAPAGTPLGGVVVLQEIFGVNDHIRSVCDKFAADGYVALAPALFDRFIRDFESGYSPDEIAAALGYLKSLDWDALMLDTEAAIERLRKETDAVSLVGFCLGGSLAFLASTKLDGLDAAVCYYGGMIAKFADAKPLCPVLMHFGEMDGSIPLSNVDTVRAKRTEAEIRLYPAGHGFNRGAPGTPDAEQAAVAWERTMHFLADARGDGQ</sequence>
<dbReference type="EMBL" id="JACVVX010000008">
    <property type="protein sequence ID" value="MBD0417015.1"/>
    <property type="molecule type" value="Genomic_DNA"/>
</dbReference>
<dbReference type="PANTHER" id="PTHR46623">
    <property type="entry name" value="CARBOXYMETHYLENEBUTENOLIDASE-RELATED"/>
    <property type="match status" value="1"/>
</dbReference>
<gene>
    <name evidence="2" type="ORF">ICI42_20390</name>
</gene>
<evidence type="ECO:0000313" key="2">
    <source>
        <dbReference type="EMBL" id="MBD0417015.1"/>
    </source>
</evidence>
<dbReference type="InterPro" id="IPR029058">
    <property type="entry name" value="AB_hydrolase_fold"/>
</dbReference>
<dbReference type="Pfam" id="PF01738">
    <property type="entry name" value="DLH"/>
    <property type="match status" value="1"/>
</dbReference>
<dbReference type="InterPro" id="IPR002925">
    <property type="entry name" value="Dienelactn_hydro"/>
</dbReference>
<dbReference type="Proteomes" id="UP000643405">
    <property type="component" value="Unassembled WGS sequence"/>
</dbReference>
<organism evidence="2 3">
    <name type="scientific">Oryzicola mucosus</name>
    <dbReference type="NCBI Taxonomy" id="2767425"/>
    <lineage>
        <taxon>Bacteria</taxon>
        <taxon>Pseudomonadati</taxon>
        <taxon>Pseudomonadota</taxon>
        <taxon>Alphaproteobacteria</taxon>
        <taxon>Hyphomicrobiales</taxon>
        <taxon>Phyllobacteriaceae</taxon>
        <taxon>Oryzicola</taxon>
    </lineage>
</organism>
<dbReference type="PANTHER" id="PTHR46623:SF6">
    <property type="entry name" value="ALPHA_BETA-HYDROLASES SUPERFAMILY PROTEIN"/>
    <property type="match status" value="1"/>
</dbReference>
<dbReference type="RefSeq" id="WP_188166446.1">
    <property type="nucleotide sequence ID" value="NZ_JACVVX010000008.1"/>
</dbReference>
<reference evidence="2" key="1">
    <citation type="submission" date="2020-09" db="EMBL/GenBank/DDBJ databases">
        <title>Genome seq and assembly of Tianweitania sp.</title>
        <authorList>
            <person name="Chhetri G."/>
        </authorList>
    </citation>
    <scope>NUCLEOTIDE SEQUENCE</scope>
    <source>
        <strain evidence="2">Rool2</strain>
    </source>
</reference>
<comment type="caution">
    <text evidence="2">The sequence shown here is derived from an EMBL/GenBank/DDBJ whole genome shotgun (WGS) entry which is preliminary data.</text>
</comment>
<evidence type="ECO:0000313" key="3">
    <source>
        <dbReference type="Proteomes" id="UP000643405"/>
    </source>
</evidence>
<protein>
    <submittedName>
        <fullName evidence="2">Dienelactone hydrolase family protein</fullName>
    </submittedName>
</protein>
<evidence type="ECO:0000259" key="1">
    <source>
        <dbReference type="Pfam" id="PF01738"/>
    </source>
</evidence>
<keyword evidence="3" id="KW-1185">Reference proteome</keyword>
<dbReference type="AlphaFoldDB" id="A0A8J6PRM4"/>
<proteinExistence type="predicted"/>
<dbReference type="InterPro" id="IPR051049">
    <property type="entry name" value="Dienelactone_hydrolase-like"/>
</dbReference>
<dbReference type="GO" id="GO:0016787">
    <property type="term" value="F:hydrolase activity"/>
    <property type="evidence" value="ECO:0007669"/>
    <property type="project" value="UniProtKB-KW"/>
</dbReference>
<dbReference type="SUPFAM" id="SSF53474">
    <property type="entry name" value="alpha/beta-Hydrolases"/>
    <property type="match status" value="1"/>
</dbReference>
<dbReference type="Gene3D" id="3.40.50.1820">
    <property type="entry name" value="alpha/beta hydrolase"/>
    <property type="match status" value="1"/>
</dbReference>
<feature type="domain" description="Dienelactone hydrolase" evidence="1">
    <location>
        <begin position="17"/>
        <end position="220"/>
    </location>
</feature>
<keyword evidence="2" id="KW-0378">Hydrolase</keyword>